<dbReference type="Gene3D" id="3.30.420.10">
    <property type="entry name" value="Ribonuclease H-like superfamily/Ribonuclease H"/>
    <property type="match status" value="1"/>
</dbReference>
<organism evidence="1 2">
    <name type="scientific">Mollisia scopiformis</name>
    <name type="common">Conifer needle endophyte fungus</name>
    <name type="synonym">Phialocephala scopiformis</name>
    <dbReference type="NCBI Taxonomy" id="149040"/>
    <lineage>
        <taxon>Eukaryota</taxon>
        <taxon>Fungi</taxon>
        <taxon>Dikarya</taxon>
        <taxon>Ascomycota</taxon>
        <taxon>Pezizomycotina</taxon>
        <taxon>Leotiomycetes</taxon>
        <taxon>Helotiales</taxon>
        <taxon>Mollisiaceae</taxon>
        <taxon>Mollisia</taxon>
    </lineage>
</organism>
<dbReference type="InterPro" id="IPR036397">
    <property type="entry name" value="RNaseH_sf"/>
</dbReference>
<dbReference type="InParanoid" id="A0A194X1G9"/>
<evidence type="ECO:0000313" key="2">
    <source>
        <dbReference type="Proteomes" id="UP000070700"/>
    </source>
</evidence>
<name>A0A194X1G9_MOLSC</name>
<reference evidence="1 2" key="1">
    <citation type="submission" date="2015-10" db="EMBL/GenBank/DDBJ databases">
        <title>Full genome of DAOMC 229536 Phialocephala scopiformis, a fungal endophyte of spruce producing the potent anti-insectan compound rugulosin.</title>
        <authorList>
            <consortium name="DOE Joint Genome Institute"/>
            <person name="Walker A.K."/>
            <person name="Frasz S.L."/>
            <person name="Seifert K.A."/>
            <person name="Miller J.D."/>
            <person name="Mondo S.J."/>
            <person name="Labutti K."/>
            <person name="Lipzen A."/>
            <person name="Dockter R."/>
            <person name="Kennedy M."/>
            <person name="Grigoriev I.V."/>
            <person name="Spatafora J.W."/>
        </authorList>
    </citation>
    <scope>NUCLEOTIDE SEQUENCE [LARGE SCALE GENOMIC DNA]</scope>
    <source>
        <strain evidence="1 2">CBS 120377</strain>
    </source>
</reference>
<proteinExistence type="predicted"/>
<protein>
    <recommendedName>
        <fullName evidence="3">Transposase</fullName>
    </recommendedName>
</protein>
<dbReference type="EMBL" id="KQ947421">
    <property type="protein sequence ID" value="KUJ14038.1"/>
    <property type="molecule type" value="Genomic_DNA"/>
</dbReference>
<dbReference type="OrthoDB" id="3599280at2759"/>
<accession>A0A194X1G9</accession>
<dbReference type="AlphaFoldDB" id="A0A194X1G9"/>
<evidence type="ECO:0008006" key="3">
    <source>
        <dbReference type="Google" id="ProtNLM"/>
    </source>
</evidence>
<keyword evidence="2" id="KW-1185">Reference proteome</keyword>
<gene>
    <name evidence="1" type="ORF">LY89DRAFT_152121</name>
</gene>
<dbReference type="GO" id="GO:0003676">
    <property type="term" value="F:nucleic acid binding"/>
    <property type="evidence" value="ECO:0007669"/>
    <property type="project" value="InterPro"/>
</dbReference>
<evidence type="ECO:0000313" key="1">
    <source>
        <dbReference type="EMBL" id="KUJ14038.1"/>
    </source>
</evidence>
<dbReference type="Proteomes" id="UP000070700">
    <property type="component" value="Unassembled WGS sequence"/>
</dbReference>
<sequence>MNKRGYHICKACRRPYVSEDDAPKRLQWAEDMKEKYPEKEDWHNVRFSDECHVSFGPEGMVHVIRTSKQRGLSDCIQEVRKEKDDDQQYRVHWWVAIGYDFKSRIQFYDVPSNSNSKMTHRVYIDQILEPVVKPWLDAGHDFVLE</sequence>
<dbReference type="RefSeq" id="XP_018068393.1">
    <property type="nucleotide sequence ID" value="XM_018205410.1"/>
</dbReference>
<dbReference type="KEGG" id="psco:LY89DRAFT_152121"/>
<dbReference type="GeneID" id="28815136"/>